<proteinExistence type="predicted"/>
<comment type="caution">
    <text evidence="1">The sequence shown here is derived from an EMBL/GenBank/DDBJ whole genome shotgun (WGS) entry which is preliminary data.</text>
</comment>
<gene>
    <name evidence="1" type="ORF">A3Q56_08480</name>
</gene>
<protein>
    <submittedName>
        <fullName evidence="1">Uncharacterized protein</fullName>
    </submittedName>
</protein>
<feature type="non-terminal residue" evidence="1">
    <location>
        <position position="193"/>
    </location>
</feature>
<sequence>MNKRSGSGLKNNKNSDVLHFLPSLTQKASKQKWMHQSGSYIHKAFQTLATDDDGIQLVEELIRREKFNKSGKIHHNRYKKTGTTKSAKSALGKMSQPKRAKESFRKSLIDVLINRFGDKSAENKFSDALTTTDKDILRYYYYIHNGIDTDHVAPMEDSWLQNVFSLVPQKLKSDKEATIEKLSESMKEDYLLS</sequence>
<dbReference type="AlphaFoldDB" id="A0A177ARD2"/>
<dbReference type="Proteomes" id="UP000078046">
    <property type="component" value="Unassembled WGS sequence"/>
</dbReference>
<dbReference type="EMBL" id="LWCA01002529">
    <property type="protein sequence ID" value="OAF63814.1"/>
    <property type="molecule type" value="Genomic_DNA"/>
</dbReference>
<name>A0A177ARD2_9BILA</name>
<organism evidence="1 2">
    <name type="scientific">Intoshia linei</name>
    <dbReference type="NCBI Taxonomy" id="1819745"/>
    <lineage>
        <taxon>Eukaryota</taxon>
        <taxon>Metazoa</taxon>
        <taxon>Spiralia</taxon>
        <taxon>Lophotrochozoa</taxon>
        <taxon>Mesozoa</taxon>
        <taxon>Orthonectida</taxon>
        <taxon>Rhopaluridae</taxon>
        <taxon>Intoshia</taxon>
    </lineage>
</organism>
<keyword evidence="2" id="KW-1185">Reference proteome</keyword>
<accession>A0A177ARD2</accession>
<evidence type="ECO:0000313" key="2">
    <source>
        <dbReference type="Proteomes" id="UP000078046"/>
    </source>
</evidence>
<evidence type="ECO:0000313" key="1">
    <source>
        <dbReference type="EMBL" id="OAF63814.1"/>
    </source>
</evidence>
<reference evidence="1 2" key="1">
    <citation type="submission" date="2016-04" db="EMBL/GenBank/DDBJ databases">
        <title>The genome of Intoshia linei affirms orthonectids as highly simplified spiralians.</title>
        <authorList>
            <person name="Mikhailov K.V."/>
            <person name="Slusarev G.S."/>
            <person name="Nikitin M.A."/>
            <person name="Logacheva M.D."/>
            <person name="Penin A."/>
            <person name="Aleoshin V."/>
            <person name="Panchin Y.V."/>
        </authorList>
    </citation>
    <scope>NUCLEOTIDE SEQUENCE [LARGE SCALE GENOMIC DNA]</scope>
    <source>
        <strain evidence="1">Intl2013</strain>
        <tissue evidence="1">Whole animal</tissue>
    </source>
</reference>
<dbReference type="OrthoDB" id="5593012at2759"/>